<dbReference type="Proteomes" id="UP001552594">
    <property type="component" value="Unassembled WGS sequence"/>
</dbReference>
<dbReference type="InterPro" id="IPR049445">
    <property type="entry name" value="TetR_SbtR-like_C"/>
</dbReference>
<sequence>MNGSTSSLGAGAYQGLPATLMATLNDPQSPLHHGCLAIRRAGGRLLEAAQGTGRIRPDVAPMDLFALANTLS</sequence>
<comment type="caution">
    <text evidence="2">The sequence shown here is derived from an EMBL/GenBank/DDBJ whole genome shotgun (WGS) entry which is preliminary data.</text>
</comment>
<dbReference type="Pfam" id="PF21597">
    <property type="entry name" value="TetR_C_43"/>
    <property type="match status" value="1"/>
</dbReference>
<reference evidence="2 3" key="1">
    <citation type="submission" date="2024-06" db="EMBL/GenBank/DDBJ databases">
        <title>The Natural Products Discovery Center: Release of the First 8490 Sequenced Strains for Exploring Actinobacteria Biosynthetic Diversity.</title>
        <authorList>
            <person name="Kalkreuter E."/>
            <person name="Kautsar S.A."/>
            <person name="Yang D."/>
            <person name="Bader C.D."/>
            <person name="Teijaro C.N."/>
            <person name="Fluegel L."/>
            <person name="Davis C.M."/>
            <person name="Simpson J.R."/>
            <person name="Lauterbach L."/>
            <person name="Steele A.D."/>
            <person name="Gui C."/>
            <person name="Meng S."/>
            <person name="Li G."/>
            <person name="Viehrig K."/>
            <person name="Ye F."/>
            <person name="Su P."/>
            <person name="Kiefer A.F."/>
            <person name="Nichols A."/>
            <person name="Cepeda A.J."/>
            <person name="Yan W."/>
            <person name="Fan B."/>
            <person name="Jiang Y."/>
            <person name="Adhikari A."/>
            <person name="Zheng C.-J."/>
            <person name="Schuster L."/>
            <person name="Cowan T.M."/>
            <person name="Smanski M.J."/>
            <person name="Chevrette M.G."/>
            <person name="De Carvalho L.P.S."/>
            <person name="Shen B."/>
        </authorList>
    </citation>
    <scope>NUCLEOTIDE SEQUENCE [LARGE SCALE GENOMIC DNA]</scope>
    <source>
        <strain evidence="2 3">NPDC052347</strain>
    </source>
</reference>
<proteinExistence type="predicted"/>
<feature type="domain" description="Transcriptional regulator SbtR-like C-terminal" evidence="1">
    <location>
        <begin position="10"/>
        <end position="71"/>
    </location>
</feature>
<gene>
    <name evidence="2" type="ORF">AB0L16_17505</name>
</gene>
<evidence type="ECO:0000259" key="1">
    <source>
        <dbReference type="Pfam" id="PF21597"/>
    </source>
</evidence>
<evidence type="ECO:0000313" key="3">
    <source>
        <dbReference type="Proteomes" id="UP001552594"/>
    </source>
</evidence>
<evidence type="ECO:0000313" key="2">
    <source>
        <dbReference type="EMBL" id="MEV5508249.1"/>
    </source>
</evidence>
<name>A0ABV3JZI8_STRON</name>
<organism evidence="2 3">
    <name type="scientific">Streptomyces orinoci</name>
    <name type="common">Streptoverticillium orinoci</name>
    <dbReference type="NCBI Taxonomy" id="67339"/>
    <lineage>
        <taxon>Bacteria</taxon>
        <taxon>Bacillati</taxon>
        <taxon>Actinomycetota</taxon>
        <taxon>Actinomycetes</taxon>
        <taxon>Kitasatosporales</taxon>
        <taxon>Streptomycetaceae</taxon>
        <taxon>Streptomyces</taxon>
    </lineage>
</organism>
<dbReference type="InterPro" id="IPR036271">
    <property type="entry name" value="Tet_transcr_reg_TetR-rel_C_sf"/>
</dbReference>
<keyword evidence="3" id="KW-1185">Reference proteome</keyword>
<dbReference type="EMBL" id="JBFAUK010000012">
    <property type="protein sequence ID" value="MEV5508249.1"/>
    <property type="molecule type" value="Genomic_DNA"/>
</dbReference>
<dbReference type="RefSeq" id="WP_153068655.1">
    <property type="nucleotide sequence ID" value="NZ_JBFAUK010000012.1"/>
</dbReference>
<dbReference type="SUPFAM" id="SSF48498">
    <property type="entry name" value="Tetracyclin repressor-like, C-terminal domain"/>
    <property type="match status" value="1"/>
</dbReference>
<protein>
    <recommendedName>
        <fullName evidence="1">Transcriptional regulator SbtR-like C-terminal domain-containing protein</fullName>
    </recommendedName>
</protein>
<dbReference type="Gene3D" id="1.10.357.10">
    <property type="entry name" value="Tetracycline Repressor, domain 2"/>
    <property type="match status" value="1"/>
</dbReference>
<accession>A0ABV3JZI8</accession>